<sequence length="182" mass="21711">MSSDSTNSSWKTFSGPQFRSSNSTKPTCRHGDEAELLTSQTETNPARRFYRCSHRNDEDCQYFVWLDPELPPYQKGCYLKLKSREKSLEEQLRCKQVMEKLLNERLEMKVKEMDMLKMDNNELEKKVERLEMKVKEMDMLKMKNDELEKKLKDTFEKGRKEKKLLLFLCLFVLLVYGWLITG</sequence>
<evidence type="ECO:0000256" key="2">
    <source>
        <dbReference type="ARBA" id="ARBA00022771"/>
    </source>
</evidence>
<protein>
    <submittedName>
        <fullName evidence="9">Zinc ion binding</fullName>
    </submittedName>
</protein>
<reference evidence="9" key="1">
    <citation type="submission" date="2019-12" db="EMBL/GenBank/DDBJ databases">
        <authorList>
            <person name="Scholes J."/>
        </authorList>
    </citation>
    <scope>NUCLEOTIDE SEQUENCE</scope>
</reference>
<dbReference type="PANTHER" id="PTHR33248">
    <property type="entry name" value="ZINC ION-BINDING PROTEIN"/>
    <property type="match status" value="1"/>
</dbReference>
<dbReference type="PROSITE" id="PS51999">
    <property type="entry name" value="ZF_GRF"/>
    <property type="match status" value="1"/>
</dbReference>
<keyword evidence="2 4" id="KW-0863">Zinc-finger</keyword>
<name>A0A9N7MTG5_STRHE</name>
<evidence type="ECO:0000256" key="1">
    <source>
        <dbReference type="ARBA" id="ARBA00022723"/>
    </source>
</evidence>
<keyword evidence="1" id="KW-0479">Metal-binding</keyword>
<feature type="region of interest" description="Disordered" evidence="6">
    <location>
        <begin position="1"/>
        <end position="40"/>
    </location>
</feature>
<feature type="coiled-coil region" evidence="5">
    <location>
        <begin position="106"/>
        <end position="157"/>
    </location>
</feature>
<keyword evidence="7" id="KW-1133">Transmembrane helix</keyword>
<keyword evidence="7" id="KW-0812">Transmembrane</keyword>
<dbReference type="OrthoDB" id="2822301at2759"/>
<feature type="compositionally biased region" description="Polar residues" evidence="6">
    <location>
        <begin position="1"/>
        <end position="26"/>
    </location>
</feature>
<keyword evidence="7" id="KW-0472">Membrane</keyword>
<evidence type="ECO:0000259" key="8">
    <source>
        <dbReference type="PROSITE" id="PS51999"/>
    </source>
</evidence>
<dbReference type="EMBL" id="CACSLK010012531">
    <property type="protein sequence ID" value="CAA0815406.1"/>
    <property type="molecule type" value="Genomic_DNA"/>
</dbReference>
<evidence type="ECO:0000256" key="5">
    <source>
        <dbReference type="SAM" id="Coils"/>
    </source>
</evidence>
<gene>
    <name evidence="9" type="ORF">SHERM_15433</name>
</gene>
<evidence type="ECO:0000256" key="3">
    <source>
        <dbReference type="ARBA" id="ARBA00022833"/>
    </source>
</evidence>
<evidence type="ECO:0000313" key="10">
    <source>
        <dbReference type="Proteomes" id="UP001153555"/>
    </source>
</evidence>
<proteinExistence type="predicted"/>
<dbReference type="AlphaFoldDB" id="A0A9N7MTG5"/>
<comment type="caution">
    <text evidence="9">The sequence shown here is derived from an EMBL/GenBank/DDBJ whole genome shotgun (WGS) entry which is preliminary data.</text>
</comment>
<dbReference type="Proteomes" id="UP001153555">
    <property type="component" value="Unassembled WGS sequence"/>
</dbReference>
<dbReference type="GO" id="GO:0008270">
    <property type="term" value="F:zinc ion binding"/>
    <property type="evidence" value="ECO:0007669"/>
    <property type="project" value="UniProtKB-KW"/>
</dbReference>
<organism evidence="9 10">
    <name type="scientific">Striga hermonthica</name>
    <name type="common">Purple witchweed</name>
    <name type="synonym">Buchnera hermonthica</name>
    <dbReference type="NCBI Taxonomy" id="68872"/>
    <lineage>
        <taxon>Eukaryota</taxon>
        <taxon>Viridiplantae</taxon>
        <taxon>Streptophyta</taxon>
        <taxon>Embryophyta</taxon>
        <taxon>Tracheophyta</taxon>
        <taxon>Spermatophyta</taxon>
        <taxon>Magnoliopsida</taxon>
        <taxon>eudicotyledons</taxon>
        <taxon>Gunneridae</taxon>
        <taxon>Pentapetalae</taxon>
        <taxon>asterids</taxon>
        <taxon>lamiids</taxon>
        <taxon>Lamiales</taxon>
        <taxon>Orobanchaceae</taxon>
        <taxon>Buchnereae</taxon>
        <taxon>Striga</taxon>
    </lineage>
</organism>
<keyword evidence="5" id="KW-0175">Coiled coil</keyword>
<evidence type="ECO:0000313" key="9">
    <source>
        <dbReference type="EMBL" id="CAA0815406.1"/>
    </source>
</evidence>
<dbReference type="InterPro" id="IPR010666">
    <property type="entry name" value="Znf_GRF"/>
</dbReference>
<dbReference type="Pfam" id="PF06839">
    <property type="entry name" value="Zn_ribbon_GRF"/>
    <property type="match status" value="1"/>
</dbReference>
<accession>A0A9N7MTG5</accession>
<evidence type="ECO:0000256" key="6">
    <source>
        <dbReference type="SAM" id="MobiDB-lite"/>
    </source>
</evidence>
<feature type="transmembrane region" description="Helical" evidence="7">
    <location>
        <begin position="164"/>
        <end position="181"/>
    </location>
</feature>
<keyword evidence="3" id="KW-0862">Zinc</keyword>
<evidence type="ECO:0000256" key="7">
    <source>
        <dbReference type="SAM" id="Phobius"/>
    </source>
</evidence>
<evidence type="ECO:0000256" key="4">
    <source>
        <dbReference type="PROSITE-ProRule" id="PRU01343"/>
    </source>
</evidence>
<feature type="domain" description="GRF-type" evidence="8">
    <location>
        <begin position="28"/>
        <end position="69"/>
    </location>
</feature>
<keyword evidence="10" id="KW-1185">Reference proteome</keyword>